<dbReference type="EMBL" id="BRZC01000003">
    <property type="protein sequence ID" value="GLC83976.1"/>
    <property type="molecule type" value="Genomic_DNA"/>
</dbReference>
<evidence type="ECO:0000313" key="4">
    <source>
        <dbReference type="Proteomes" id="UP001165068"/>
    </source>
</evidence>
<dbReference type="Proteomes" id="UP001165068">
    <property type="component" value="Unassembled WGS sequence"/>
</dbReference>
<name>A0ABQ5NDV1_9MICO</name>
<gene>
    <name evidence="3" type="ORF">MIAR_05640</name>
</gene>
<dbReference type="Gene3D" id="1.10.260.40">
    <property type="entry name" value="lambda repressor-like DNA-binding domains"/>
    <property type="match status" value="1"/>
</dbReference>
<dbReference type="InterPro" id="IPR052345">
    <property type="entry name" value="Rad_response_metalloprotease"/>
</dbReference>
<proteinExistence type="inferred from homology"/>
<evidence type="ECO:0000313" key="3">
    <source>
        <dbReference type="EMBL" id="GLC83976.1"/>
    </source>
</evidence>
<dbReference type="InterPro" id="IPR001387">
    <property type="entry name" value="Cro/C1-type_HTH"/>
</dbReference>
<comment type="similarity">
    <text evidence="1">Belongs to the short-chain fatty acyl-CoA assimilation regulator (ScfR) family.</text>
</comment>
<accession>A0ABQ5NDV1</accession>
<dbReference type="RefSeq" id="WP_285631004.1">
    <property type="nucleotide sequence ID" value="NZ_BAAAUK010000003.1"/>
</dbReference>
<keyword evidence="4" id="KW-1185">Reference proteome</keyword>
<dbReference type="PROSITE" id="PS50943">
    <property type="entry name" value="HTH_CROC1"/>
    <property type="match status" value="1"/>
</dbReference>
<comment type="caution">
    <text evidence="3">The sequence shown here is derived from an EMBL/GenBank/DDBJ whole genome shotgun (WGS) entry which is preliminary data.</text>
</comment>
<dbReference type="Pfam" id="PF06114">
    <property type="entry name" value="Peptidase_M78"/>
    <property type="match status" value="1"/>
</dbReference>
<dbReference type="PANTHER" id="PTHR43236:SF2">
    <property type="entry name" value="BLL0069 PROTEIN"/>
    <property type="match status" value="1"/>
</dbReference>
<dbReference type="InterPro" id="IPR010982">
    <property type="entry name" value="Lambda_DNA-bd_dom_sf"/>
</dbReference>
<sequence>MPTHTNYAVAPGEYLAEWLGDTGHTQQEAANRLGVSRKQVNEIVNGRAPITADSAFKLERLTSIAADVWLRMEMQYRADLARIRDESELAEHVTKIPAATATYLRSLGVTTASLRTPGKLVADFLAFHSFGTWAAYEESIEVAHTGEYALAALKENKASFDLVACSTWLRAGELSEAYERGRNLTFDADGLRLLLPGLRKRAASPDEAMLRDLATMLATVGVVFAMVDPPGSFPLYGMTRWIDSRVPMIQQSGRRAKDGFIIWTFFHELGHVLNDPRGETHFEYKSEKTRNTKAEKDANAFAFQVLFGADGLHPFDNVTSNGAIARIARNIGVSPGLAVQQLHRHRKLPYQYGNQLMVDLEWEPA</sequence>
<reference evidence="3" key="1">
    <citation type="submission" date="2022-08" db="EMBL/GenBank/DDBJ databases">
        <title>Draft genome sequence of Microbacterium arabinogalactanolyticum JCM 9171.</title>
        <authorList>
            <person name="Fujita K."/>
            <person name="Ishiwata A."/>
            <person name="Fushinobu S."/>
        </authorList>
    </citation>
    <scope>NUCLEOTIDE SEQUENCE</scope>
    <source>
        <strain evidence="3">JCM 9171</strain>
    </source>
</reference>
<dbReference type="InterPro" id="IPR013430">
    <property type="entry name" value="Toxin_antidote_HigA"/>
</dbReference>
<dbReference type="SMART" id="SM00530">
    <property type="entry name" value="HTH_XRE"/>
    <property type="match status" value="1"/>
</dbReference>
<dbReference type="SUPFAM" id="SSF47413">
    <property type="entry name" value="lambda repressor-like DNA-binding domains"/>
    <property type="match status" value="1"/>
</dbReference>
<dbReference type="Pfam" id="PF01381">
    <property type="entry name" value="HTH_3"/>
    <property type="match status" value="1"/>
</dbReference>
<evidence type="ECO:0000256" key="1">
    <source>
        <dbReference type="ARBA" id="ARBA00007227"/>
    </source>
</evidence>
<dbReference type="CDD" id="cd00093">
    <property type="entry name" value="HTH_XRE"/>
    <property type="match status" value="1"/>
</dbReference>
<protein>
    <recommendedName>
        <fullName evidence="2">HTH cro/C1-type domain-containing protein</fullName>
    </recommendedName>
</protein>
<organism evidence="3 4">
    <name type="scientific">Microbacterium arabinogalactanolyticum</name>
    <dbReference type="NCBI Taxonomy" id="69365"/>
    <lineage>
        <taxon>Bacteria</taxon>
        <taxon>Bacillati</taxon>
        <taxon>Actinomycetota</taxon>
        <taxon>Actinomycetes</taxon>
        <taxon>Micrococcales</taxon>
        <taxon>Microbacteriaceae</taxon>
        <taxon>Microbacterium</taxon>
    </lineage>
</organism>
<evidence type="ECO:0000259" key="2">
    <source>
        <dbReference type="PROSITE" id="PS50943"/>
    </source>
</evidence>
<dbReference type="NCBIfam" id="TIGR02607">
    <property type="entry name" value="antidote_HigA"/>
    <property type="match status" value="1"/>
</dbReference>
<feature type="domain" description="HTH cro/C1-type" evidence="2">
    <location>
        <begin position="25"/>
        <end position="69"/>
    </location>
</feature>
<dbReference type="InterPro" id="IPR010359">
    <property type="entry name" value="IrrE_HExxH"/>
</dbReference>
<dbReference type="PANTHER" id="PTHR43236">
    <property type="entry name" value="ANTITOXIN HIGA1"/>
    <property type="match status" value="1"/>
</dbReference>